<dbReference type="GO" id="GO:0005886">
    <property type="term" value="C:plasma membrane"/>
    <property type="evidence" value="ECO:0007669"/>
    <property type="project" value="UniProtKB-SubCell"/>
</dbReference>
<feature type="transmembrane region" description="Helical" evidence="6">
    <location>
        <begin position="330"/>
        <end position="349"/>
    </location>
</feature>
<evidence type="ECO:0000313" key="8">
    <source>
        <dbReference type="Proteomes" id="UP000189739"/>
    </source>
</evidence>
<feature type="transmembrane region" description="Helical" evidence="6">
    <location>
        <begin position="421"/>
        <end position="444"/>
    </location>
</feature>
<protein>
    <recommendedName>
        <fullName evidence="9">Polysaccharide biosynthesis protein</fullName>
    </recommendedName>
</protein>
<dbReference type="RefSeq" id="WP_078350976.1">
    <property type="nucleotide sequence ID" value="NZ_MBTF01000037.1"/>
</dbReference>
<comment type="subcellular location">
    <subcellularLocation>
        <location evidence="1">Cell membrane</location>
        <topology evidence="1">Multi-pass membrane protein</topology>
    </subcellularLocation>
</comment>
<keyword evidence="2" id="KW-1003">Cell membrane</keyword>
<accession>A0A1S9P824</accession>
<feature type="transmembrane region" description="Helical" evidence="6">
    <location>
        <begin position="202"/>
        <end position="225"/>
    </location>
</feature>
<dbReference type="InterPro" id="IPR002797">
    <property type="entry name" value="Polysacc_synth"/>
</dbReference>
<proteinExistence type="predicted"/>
<evidence type="ECO:0008006" key="9">
    <source>
        <dbReference type="Google" id="ProtNLM"/>
    </source>
</evidence>
<feature type="transmembrane region" description="Helical" evidence="6">
    <location>
        <begin position="175"/>
        <end position="196"/>
    </location>
</feature>
<feature type="transmembrane region" description="Helical" evidence="6">
    <location>
        <begin position="394"/>
        <end position="415"/>
    </location>
</feature>
<evidence type="ECO:0000256" key="3">
    <source>
        <dbReference type="ARBA" id="ARBA00022692"/>
    </source>
</evidence>
<keyword evidence="8" id="KW-1185">Reference proteome</keyword>
<evidence type="ECO:0000313" key="7">
    <source>
        <dbReference type="EMBL" id="OOQ57105.1"/>
    </source>
</evidence>
<dbReference type="AlphaFoldDB" id="A0A1S9P824"/>
<keyword evidence="3 6" id="KW-0812">Transmembrane</keyword>
<dbReference type="EMBL" id="MBTF01000037">
    <property type="protein sequence ID" value="OOQ57105.1"/>
    <property type="molecule type" value="Genomic_DNA"/>
</dbReference>
<feature type="transmembrane region" description="Helical" evidence="6">
    <location>
        <begin position="246"/>
        <end position="266"/>
    </location>
</feature>
<organism evidence="7 8">
    <name type="scientific">Mucilaginibacter pedocola</name>
    <dbReference type="NCBI Taxonomy" id="1792845"/>
    <lineage>
        <taxon>Bacteria</taxon>
        <taxon>Pseudomonadati</taxon>
        <taxon>Bacteroidota</taxon>
        <taxon>Sphingobacteriia</taxon>
        <taxon>Sphingobacteriales</taxon>
        <taxon>Sphingobacteriaceae</taxon>
        <taxon>Mucilaginibacter</taxon>
    </lineage>
</organism>
<dbReference type="Proteomes" id="UP000189739">
    <property type="component" value="Unassembled WGS sequence"/>
</dbReference>
<dbReference type="PANTHER" id="PTHR30250:SF11">
    <property type="entry name" value="O-ANTIGEN TRANSPORTER-RELATED"/>
    <property type="match status" value="1"/>
</dbReference>
<gene>
    <name evidence="7" type="ORF">BC343_16390</name>
</gene>
<reference evidence="7 8" key="1">
    <citation type="submission" date="2016-07" db="EMBL/GenBank/DDBJ databases">
        <title>Genomic analysis of zinc-resistant bacterium Mucilaginibacter pedocola TBZ30.</title>
        <authorList>
            <person name="Huang J."/>
            <person name="Tang J."/>
        </authorList>
    </citation>
    <scope>NUCLEOTIDE SEQUENCE [LARGE SCALE GENOMIC DNA]</scope>
    <source>
        <strain evidence="7 8">TBZ30</strain>
    </source>
</reference>
<comment type="caution">
    <text evidence="7">The sequence shown here is derived from an EMBL/GenBank/DDBJ whole genome shotgun (WGS) entry which is preliminary data.</text>
</comment>
<dbReference type="PANTHER" id="PTHR30250">
    <property type="entry name" value="PST FAMILY PREDICTED COLANIC ACID TRANSPORTER"/>
    <property type="match status" value="1"/>
</dbReference>
<feature type="transmembrane region" description="Helical" evidence="6">
    <location>
        <begin position="27"/>
        <end position="51"/>
    </location>
</feature>
<keyword evidence="4 6" id="KW-1133">Transmembrane helix</keyword>
<sequence>MLSLIKTKLQAFWAGGTQRSKQVKKNIIYTFLIRGLSVLIGFMLLPLTIHYLNDVQYGLWVTIASLVAWINTFDIGLSNGLRNKLAHALAIGDDDAVHRDVSTTYALLCCIAAGVFVVFYTVGLFFNWNWLLRVPPTVQYNLWPVLVVTLASFCIQFVLQPVNSILNATQQPFKASLIALLGQALTYVLIWVLSLFTKGNLYLLVLIASGAPVLVLLIANIYLFATSLKKLVPRFKDVYFKNAKSLMTVSSAFFFIQIGALVLYETDNVVITRILGPQDVTTFNIAFKYFSIISIAFYIIITPYWSAFTDAYARHDFAWIRGSVKKLRKFWLAAVGVAAVMLICSGVVYKLWIGKDTDVPFLLSASMAVYTILQAWMVIHAYLLNGVGKLRVQLILVIATGIVNIPLSVFLIKWAGVEGTVLANIIVMLITNIFITTQCSLIMANKATGIWNR</sequence>
<feature type="transmembrane region" description="Helical" evidence="6">
    <location>
        <begin position="57"/>
        <end position="77"/>
    </location>
</feature>
<evidence type="ECO:0000256" key="6">
    <source>
        <dbReference type="SAM" id="Phobius"/>
    </source>
</evidence>
<dbReference type="OrthoDB" id="512217at2"/>
<feature type="transmembrane region" description="Helical" evidence="6">
    <location>
        <begin position="142"/>
        <end position="163"/>
    </location>
</feature>
<evidence type="ECO:0000256" key="2">
    <source>
        <dbReference type="ARBA" id="ARBA00022475"/>
    </source>
</evidence>
<dbReference type="STRING" id="1792845.BC343_16390"/>
<keyword evidence="5 6" id="KW-0472">Membrane</keyword>
<evidence type="ECO:0000256" key="5">
    <source>
        <dbReference type="ARBA" id="ARBA00023136"/>
    </source>
</evidence>
<feature type="transmembrane region" description="Helical" evidence="6">
    <location>
        <begin position="361"/>
        <end position="382"/>
    </location>
</feature>
<evidence type="ECO:0000256" key="4">
    <source>
        <dbReference type="ARBA" id="ARBA00022989"/>
    </source>
</evidence>
<feature type="transmembrane region" description="Helical" evidence="6">
    <location>
        <begin position="286"/>
        <end position="309"/>
    </location>
</feature>
<evidence type="ECO:0000256" key="1">
    <source>
        <dbReference type="ARBA" id="ARBA00004651"/>
    </source>
</evidence>
<feature type="transmembrane region" description="Helical" evidence="6">
    <location>
        <begin position="105"/>
        <end position="130"/>
    </location>
</feature>
<name>A0A1S9P824_9SPHI</name>
<dbReference type="Pfam" id="PF01943">
    <property type="entry name" value="Polysacc_synt"/>
    <property type="match status" value="1"/>
</dbReference>
<dbReference type="InterPro" id="IPR050833">
    <property type="entry name" value="Poly_Biosynth_Transport"/>
</dbReference>